<proteinExistence type="predicted"/>
<dbReference type="Gene3D" id="3.40.50.720">
    <property type="entry name" value="NAD(P)-binding Rossmann-like Domain"/>
    <property type="match status" value="1"/>
</dbReference>
<dbReference type="EMBL" id="LFZX01000034">
    <property type="protein sequence ID" value="KNC68133.1"/>
    <property type="molecule type" value="Genomic_DNA"/>
</dbReference>
<sequence length="286" mass="31681">MSISHSVFVTGGTGNIGSAIVQELIAHSYQVKGLCKTAQSAHKATQLGATAVMGSLCEPQSWLSTLADCRAIIHTACTFDAQMGETDAALMRAIADQAMTRSTPLIVIYTAGCWTYGSHDAVITETTPKYSVADFRWMLDNQAWLRDKENIDLRVVSPANVVREEEHYLPPILSWELQRCGHPVLPQGEAQTWSLVERKNLAELYRLVLERGKSGEEYIGSAEHRAPLASLLRQLSEQPIECGQAALWAEQYGSWTEGYALQQVFSSEKAMRELGWQPRLFLPPSV</sequence>
<gene>
    <name evidence="2" type="ORF">AC626_06570</name>
</gene>
<dbReference type="InterPro" id="IPR016040">
    <property type="entry name" value="NAD(P)-bd_dom"/>
</dbReference>
<dbReference type="InterPro" id="IPR036291">
    <property type="entry name" value="NAD(P)-bd_dom_sf"/>
</dbReference>
<reference evidence="3" key="1">
    <citation type="submission" date="2015-07" db="EMBL/GenBank/DDBJ databases">
        <title>Draft genome sequence of a Pseudoalteromonas rubra strain, OCN096, isolated from Kaneohe Bay, Oahu, Hawaii.</title>
        <authorList>
            <person name="Beurmann S."/>
            <person name="Ushijima B."/>
            <person name="Belcaid M."/>
            <person name="Callahan S.M."/>
            <person name="Aeby G.S."/>
        </authorList>
    </citation>
    <scope>NUCLEOTIDE SEQUENCE [LARGE SCALE GENOMIC DNA]</scope>
    <source>
        <strain evidence="3">OCN096</strain>
    </source>
</reference>
<dbReference type="Pfam" id="PF13460">
    <property type="entry name" value="NAD_binding_10"/>
    <property type="match status" value="1"/>
</dbReference>
<dbReference type="SUPFAM" id="SSF51735">
    <property type="entry name" value="NAD(P)-binding Rossmann-fold domains"/>
    <property type="match status" value="1"/>
</dbReference>
<dbReference type="Proteomes" id="UP000036850">
    <property type="component" value="Unassembled WGS sequence"/>
</dbReference>
<dbReference type="AlphaFoldDB" id="A0A0L0EWB5"/>
<evidence type="ECO:0000313" key="3">
    <source>
        <dbReference type="Proteomes" id="UP000036850"/>
    </source>
</evidence>
<dbReference type="PATRIC" id="fig|43658.6.peg.1483"/>
<organism evidence="2 3">
    <name type="scientific">Pseudoalteromonas rubra</name>
    <dbReference type="NCBI Taxonomy" id="43658"/>
    <lineage>
        <taxon>Bacteria</taxon>
        <taxon>Pseudomonadati</taxon>
        <taxon>Pseudomonadota</taxon>
        <taxon>Gammaproteobacteria</taxon>
        <taxon>Alteromonadales</taxon>
        <taxon>Pseudoalteromonadaceae</taxon>
        <taxon>Pseudoalteromonas</taxon>
    </lineage>
</organism>
<dbReference type="PANTHER" id="PTHR48079:SF6">
    <property type="entry name" value="NAD(P)-BINDING DOMAIN-CONTAINING PROTEIN-RELATED"/>
    <property type="match status" value="1"/>
</dbReference>
<feature type="domain" description="NAD(P)-binding" evidence="1">
    <location>
        <begin position="11"/>
        <end position="160"/>
    </location>
</feature>
<comment type="caution">
    <text evidence="2">The sequence shown here is derived from an EMBL/GenBank/DDBJ whole genome shotgun (WGS) entry which is preliminary data.</text>
</comment>
<name>A0A0L0EWB5_9GAMM</name>
<dbReference type="InterPro" id="IPR051783">
    <property type="entry name" value="NAD(P)-dependent_oxidoreduct"/>
</dbReference>
<evidence type="ECO:0000259" key="1">
    <source>
        <dbReference type="Pfam" id="PF13460"/>
    </source>
</evidence>
<dbReference type="OrthoDB" id="9787292at2"/>
<accession>A0A0L0EWB5</accession>
<dbReference type="GO" id="GO:0005737">
    <property type="term" value="C:cytoplasm"/>
    <property type="evidence" value="ECO:0007669"/>
    <property type="project" value="TreeGrafter"/>
</dbReference>
<evidence type="ECO:0000313" key="2">
    <source>
        <dbReference type="EMBL" id="KNC68133.1"/>
    </source>
</evidence>
<dbReference type="PANTHER" id="PTHR48079">
    <property type="entry name" value="PROTEIN YEEZ"/>
    <property type="match status" value="1"/>
</dbReference>
<dbReference type="GO" id="GO:0004029">
    <property type="term" value="F:aldehyde dehydrogenase (NAD+) activity"/>
    <property type="evidence" value="ECO:0007669"/>
    <property type="project" value="TreeGrafter"/>
</dbReference>
<protein>
    <recommendedName>
        <fullName evidence="1">NAD(P)-binding domain-containing protein</fullName>
    </recommendedName>
</protein>